<dbReference type="CDD" id="cd01335">
    <property type="entry name" value="Radical_SAM"/>
    <property type="match status" value="1"/>
</dbReference>
<evidence type="ECO:0000256" key="1">
    <source>
        <dbReference type="ARBA" id="ARBA00001966"/>
    </source>
</evidence>
<dbReference type="SUPFAM" id="SSF102114">
    <property type="entry name" value="Radical SAM enzymes"/>
    <property type="match status" value="1"/>
</dbReference>
<keyword evidence="3" id="KW-0949">S-adenosyl-L-methionine</keyword>
<keyword evidence="5" id="KW-0408">Iron</keyword>
<keyword evidence="4" id="KW-0479">Metal-binding</keyword>
<protein>
    <submittedName>
        <fullName evidence="8">Radical SAM protein</fullName>
    </submittedName>
</protein>
<dbReference type="PANTHER" id="PTHR43273">
    <property type="entry name" value="ANAEROBIC SULFATASE-MATURATING ENZYME HOMOLOG ASLB-RELATED"/>
    <property type="match status" value="1"/>
</dbReference>
<dbReference type="InterPro" id="IPR058240">
    <property type="entry name" value="rSAM_sf"/>
</dbReference>
<dbReference type="EMBL" id="CP064030">
    <property type="protein sequence ID" value="QRN53844.1"/>
    <property type="molecule type" value="Genomic_DNA"/>
</dbReference>
<dbReference type="PROSITE" id="PS51918">
    <property type="entry name" value="RADICAL_SAM"/>
    <property type="match status" value="1"/>
</dbReference>
<proteinExistence type="predicted"/>
<evidence type="ECO:0000313" key="9">
    <source>
        <dbReference type="Proteomes" id="UP000663181"/>
    </source>
</evidence>
<evidence type="ECO:0000256" key="4">
    <source>
        <dbReference type="ARBA" id="ARBA00022723"/>
    </source>
</evidence>
<reference evidence="8 9" key="1">
    <citation type="submission" date="2020-10" db="EMBL/GenBank/DDBJ databases">
        <title>Phylogeny of dyella-like bacteria.</title>
        <authorList>
            <person name="Fu J."/>
        </authorList>
    </citation>
    <scope>NUCLEOTIDE SEQUENCE [LARGE SCALE GENOMIC DNA]</scope>
    <source>
        <strain evidence="8 9">DHOB09</strain>
    </source>
</reference>
<evidence type="ECO:0000256" key="5">
    <source>
        <dbReference type="ARBA" id="ARBA00023004"/>
    </source>
</evidence>
<dbReference type="PANTHER" id="PTHR43273:SF8">
    <property type="entry name" value="RADICAL SAM DOMAIN PROTEIN"/>
    <property type="match status" value="1"/>
</dbReference>
<dbReference type="Proteomes" id="UP000663181">
    <property type="component" value="Chromosome"/>
</dbReference>
<gene>
    <name evidence="8" type="ORF">ISN74_00005</name>
</gene>
<evidence type="ECO:0000313" key="8">
    <source>
        <dbReference type="EMBL" id="QRN53844.1"/>
    </source>
</evidence>
<feature type="domain" description="Radical SAM core" evidence="7">
    <location>
        <begin position="43"/>
        <end position="296"/>
    </location>
</feature>
<dbReference type="SFLD" id="SFLDG01072">
    <property type="entry name" value="dehydrogenase_like"/>
    <property type="match status" value="1"/>
</dbReference>
<dbReference type="InterPro" id="IPR000385">
    <property type="entry name" value="MoaA_NifB_PqqE_Fe-S-bd_CS"/>
</dbReference>
<dbReference type="InterPro" id="IPR007197">
    <property type="entry name" value="rSAM"/>
</dbReference>
<name>A0ABX7GVF5_9GAMM</name>
<evidence type="ECO:0000256" key="2">
    <source>
        <dbReference type="ARBA" id="ARBA00022485"/>
    </source>
</evidence>
<dbReference type="InterPro" id="IPR023867">
    <property type="entry name" value="Sulphatase_maturase_rSAM"/>
</dbReference>
<dbReference type="InterPro" id="IPR013785">
    <property type="entry name" value="Aldolase_TIM"/>
</dbReference>
<dbReference type="PROSITE" id="PS01305">
    <property type="entry name" value="MOAA_NIFB_PQQE"/>
    <property type="match status" value="1"/>
</dbReference>
<evidence type="ECO:0000256" key="6">
    <source>
        <dbReference type="ARBA" id="ARBA00023014"/>
    </source>
</evidence>
<dbReference type="Pfam" id="PF04055">
    <property type="entry name" value="Radical_SAM"/>
    <property type="match status" value="1"/>
</dbReference>
<evidence type="ECO:0000256" key="3">
    <source>
        <dbReference type="ARBA" id="ARBA00022691"/>
    </source>
</evidence>
<keyword evidence="2" id="KW-0004">4Fe-4S</keyword>
<dbReference type="RefSeq" id="WP_188796135.1">
    <property type="nucleotide sequence ID" value="NZ_BMIZ01000001.1"/>
</dbReference>
<keyword evidence="9" id="KW-1185">Reference proteome</keyword>
<dbReference type="SFLD" id="SFLDG01067">
    <property type="entry name" value="SPASM/twitch_domain_containing"/>
    <property type="match status" value="1"/>
</dbReference>
<comment type="cofactor">
    <cofactor evidence="1">
        <name>[4Fe-4S] cluster</name>
        <dbReference type="ChEBI" id="CHEBI:49883"/>
    </cofactor>
</comment>
<dbReference type="Gene3D" id="3.20.20.70">
    <property type="entry name" value="Aldolase class I"/>
    <property type="match status" value="1"/>
</dbReference>
<keyword evidence="6" id="KW-0411">Iron-sulfur</keyword>
<dbReference type="SFLD" id="SFLDG01386">
    <property type="entry name" value="main_SPASM_domain-containing"/>
    <property type="match status" value="1"/>
</dbReference>
<evidence type="ECO:0000259" key="7">
    <source>
        <dbReference type="PROSITE" id="PS51918"/>
    </source>
</evidence>
<accession>A0ABX7GVF5</accession>
<sequence length="435" mass="48679">MSQLISSPQLDGYVASAGTSFEEVGVELFHTELNLKPEETLYTAYQVEAIIKITERCNINCTYCYFFNKEDKGYERHPKYLSIEKAREMARFIRQGAVDLSSTEIVLTLHGGEPLLLGAKRLEALCDAIVEEIGPDFVLMFRLQTNGMLVTQEWARLFAKYNMHVGVSLDGDEQANDIYRVDHRGNGTYSRVKRGIDVLQDAVARGELSPIGALCVVDPEQSGAHIYRHLAKELGFRGLNFLLPLDDYDTLAHDEALIAKYGKYLCDAFDAYVQEDDPDITIRMFETAIRAMTGGDGYNEVMELARGHWVQAVVLASDGEIGPDDTLRPTNSGFFDGRYTIGNSTLKGYLHCDSSIKIRKASAHLHTKCEACKWRNACYGGPLINRYSKEREFDNPSALCGALYSLHEHIADYLVKAGVPTQTIETSLSWRPDSP</sequence>
<organism evidence="8 9">
    <name type="scientific">Dyella caseinilytica</name>
    <dbReference type="NCBI Taxonomy" id="1849581"/>
    <lineage>
        <taxon>Bacteria</taxon>
        <taxon>Pseudomonadati</taxon>
        <taxon>Pseudomonadota</taxon>
        <taxon>Gammaproteobacteria</taxon>
        <taxon>Lysobacterales</taxon>
        <taxon>Rhodanobacteraceae</taxon>
        <taxon>Dyella</taxon>
    </lineage>
</organism>
<dbReference type="SFLD" id="SFLDS00029">
    <property type="entry name" value="Radical_SAM"/>
    <property type="match status" value="1"/>
</dbReference>